<name>A0A4U6WD69_SETVI</name>
<accession>A0A4U6WD69</accession>
<dbReference type="PANTHER" id="PTHR23024:SF180">
    <property type="entry name" value="OS02G0567800 PROTEIN"/>
    <property type="match status" value="1"/>
</dbReference>
<dbReference type="OMA" id="HTLACDR"/>
<evidence type="ECO:0000313" key="3">
    <source>
        <dbReference type="EMBL" id="TKW39844.1"/>
    </source>
</evidence>
<proteinExistence type="predicted"/>
<sequence>MASLNPAFPVPAPADPADEVVREFGPLLRIYKSGRVERPLVPPPVGPGLDAATGVDSRDVDLGSCSVRLYLPPQAAAAAADGKTKLPVVVYVHGGGFVAESAASPQYHRFLNALAAACPALGVSVEYRLAPEHPLPAGYDDCLAALRWALSGAADPWVAAHGDLERVFLAGDSAGANICHHLAMHPDIQGRTPPLKGAVLIHPWFWGSEAVGEEPRDPAFRAMGGGLWFFSCPETSGMDDPRMNPMAPGAPGLQHLACERVLVCAAEGDFLRWRGRAYAEAVAAARGGGLGEDAAGVELLETVGEGHVFHLFKPDCDKAKEMLDKVVAFINAP</sequence>
<evidence type="ECO:0000256" key="1">
    <source>
        <dbReference type="PROSITE-ProRule" id="PRU10038"/>
    </source>
</evidence>
<organism evidence="3 4">
    <name type="scientific">Setaria viridis</name>
    <name type="common">Green bristlegrass</name>
    <name type="synonym">Setaria italica subsp. viridis</name>
    <dbReference type="NCBI Taxonomy" id="4556"/>
    <lineage>
        <taxon>Eukaryota</taxon>
        <taxon>Viridiplantae</taxon>
        <taxon>Streptophyta</taxon>
        <taxon>Embryophyta</taxon>
        <taxon>Tracheophyta</taxon>
        <taxon>Spermatophyta</taxon>
        <taxon>Magnoliopsida</taxon>
        <taxon>Liliopsida</taxon>
        <taxon>Poales</taxon>
        <taxon>Poaceae</taxon>
        <taxon>PACMAD clade</taxon>
        <taxon>Panicoideae</taxon>
        <taxon>Panicodae</taxon>
        <taxon>Paniceae</taxon>
        <taxon>Cenchrinae</taxon>
        <taxon>Setaria</taxon>
    </lineage>
</organism>
<feature type="domain" description="Alpha/beta hydrolase fold-3" evidence="2">
    <location>
        <begin position="89"/>
        <end position="310"/>
    </location>
</feature>
<reference evidence="3" key="1">
    <citation type="submission" date="2019-03" db="EMBL/GenBank/DDBJ databases">
        <title>WGS assembly of Setaria viridis.</title>
        <authorList>
            <person name="Huang P."/>
            <person name="Jenkins J."/>
            <person name="Grimwood J."/>
            <person name="Barry K."/>
            <person name="Healey A."/>
            <person name="Mamidi S."/>
            <person name="Sreedasyam A."/>
            <person name="Shu S."/>
            <person name="Feldman M."/>
            <person name="Wu J."/>
            <person name="Yu Y."/>
            <person name="Chen C."/>
            <person name="Johnson J."/>
            <person name="Rokhsar D."/>
            <person name="Baxter I."/>
            <person name="Schmutz J."/>
            <person name="Brutnell T."/>
            <person name="Kellogg E."/>
        </authorList>
    </citation>
    <scope>NUCLEOTIDE SEQUENCE [LARGE SCALE GENOMIC DNA]</scope>
</reference>
<dbReference type="AlphaFoldDB" id="A0A4U6WD69"/>
<protein>
    <recommendedName>
        <fullName evidence="2">Alpha/beta hydrolase fold-3 domain-containing protein</fullName>
    </recommendedName>
</protein>
<dbReference type="SUPFAM" id="SSF53474">
    <property type="entry name" value="alpha/beta-Hydrolases"/>
    <property type="match status" value="1"/>
</dbReference>
<dbReference type="Gramene" id="TKW39844">
    <property type="protein sequence ID" value="TKW39844"/>
    <property type="gene ID" value="SEVIR_1G206400v2"/>
</dbReference>
<dbReference type="InterPro" id="IPR050466">
    <property type="entry name" value="Carboxylest/Gibb_receptor"/>
</dbReference>
<gene>
    <name evidence="3" type="ORF">SEVIR_1G206400v2</name>
</gene>
<dbReference type="GO" id="GO:0016787">
    <property type="term" value="F:hydrolase activity"/>
    <property type="evidence" value="ECO:0007669"/>
    <property type="project" value="InterPro"/>
</dbReference>
<dbReference type="InterPro" id="IPR029058">
    <property type="entry name" value="AB_hydrolase_fold"/>
</dbReference>
<dbReference type="Pfam" id="PF07859">
    <property type="entry name" value="Abhydrolase_3"/>
    <property type="match status" value="1"/>
</dbReference>
<feature type="active site" evidence="1">
    <location>
        <position position="173"/>
    </location>
</feature>
<dbReference type="Proteomes" id="UP000298652">
    <property type="component" value="Chromosome 1"/>
</dbReference>
<dbReference type="Gene3D" id="3.40.50.1820">
    <property type="entry name" value="alpha/beta hydrolase"/>
    <property type="match status" value="1"/>
</dbReference>
<dbReference type="InterPro" id="IPR033140">
    <property type="entry name" value="Lipase_GDXG_put_SER_AS"/>
</dbReference>
<dbReference type="PROSITE" id="PS01174">
    <property type="entry name" value="LIPASE_GDXG_SER"/>
    <property type="match status" value="1"/>
</dbReference>
<evidence type="ECO:0000313" key="4">
    <source>
        <dbReference type="Proteomes" id="UP000298652"/>
    </source>
</evidence>
<dbReference type="PANTHER" id="PTHR23024">
    <property type="entry name" value="ARYLACETAMIDE DEACETYLASE"/>
    <property type="match status" value="1"/>
</dbReference>
<keyword evidence="4" id="KW-1185">Reference proteome</keyword>
<evidence type="ECO:0000259" key="2">
    <source>
        <dbReference type="Pfam" id="PF07859"/>
    </source>
</evidence>
<dbReference type="InterPro" id="IPR013094">
    <property type="entry name" value="AB_hydrolase_3"/>
</dbReference>
<dbReference type="EMBL" id="CM016552">
    <property type="protein sequence ID" value="TKW39844.1"/>
    <property type="molecule type" value="Genomic_DNA"/>
</dbReference>